<gene>
    <name evidence="2" type="ORF">KS407_00530</name>
</gene>
<keyword evidence="3" id="KW-1185">Reference proteome</keyword>
<keyword evidence="1" id="KW-0812">Transmembrane</keyword>
<feature type="transmembrane region" description="Helical" evidence="1">
    <location>
        <begin position="342"/>
        <end position="362"/>
    </location>
</feature>
<organism evidence="2 3">
    <name type="scientific">Evansella alkalicola</name>
    <dbReference type="NCBI Taxonomy" id="745819"/>
    <lineage>
        <taxon>Bacteria</taxon>
        <taxon>Bacillati</taxon>
        <taxon>Bacillota</taxon>
        <taxon>Bacilli</taxon>
        <taxon>Bacillales</taxon>
        <taxon>Bacillaceae</taxon>
        <taxon>Evansella</taxon>
    </lineage>
</organism>
<accession>A0ABS6JRL3</accession>
<feature type="transmembrane region" description="Helical" evidence="1">
    <location>
        <begin position="214"/>
        <end position="235"/>
    </location>
</feature>
<comment type="caution">
    <text evidence="2">The sequence shown here is derived from an EMBL/GenBank/DDBJ whole genome shotgun (WGS) entry which is preliminary data.</text>
</comment>
<sequence>MDINHVIEQITHLQLLNQFWILLFFLVPMVLIARTVVAGTRYSPILIIVIFGLAMGYILVMSDVATPGLVEFPFVNLMANTTIIALTVTFFVGGQELRKIFGNKSLDTDDLMVPSDEELVLGTSSTQFIFIIRSFFILLGIEGVMRILLNNSNTLLSGYYPLIAYIGLVGAIVFIDNKAKIKNKHLYIRKGLLEIAIIVAVLFLSFHIATAVQAIIALPQIFFAMMISAALGALFYKWSFGPTVRALLFAGIPVVLAANFMVGGSRIGEAFSVEGMNSVIAYGFFGQLFWMFGGIALIMFFARTANARNLAPGMAGALSHSGLTGACTAGDFGKIAAQRAPIMINIPFFGHVFVFSILAISAERESLWMVPSLIIVAIGIFLTVLSLKNLRKANNEDRKEVNALIQFSFGWQLTAVFGGLTLLSLGAIQMDFAAMAQASGISHFGLFAAIQEGMFGANAALLIPFIFSMPFLVHPVVFFMFGRAMENNGEMPIKPVYVLAIIGLVGILGALFFI</sequence>
<feature type="transmembrane region" description="Helical" evidence="1">
    <location>
        <begin position="407"/>
        <end position="426"/>
    </location>
</feature>
<proteinExistence type="predicted"/>
<dbReference type="EMBL" id="JAHQCR010000007">
    <property type="protein sequence ID" value="MBU9719922.1"/>
    <property type="molecule type" value="Genomic_DNA"/>
</dbReference>
<feature type="transmembrane region" description="Helical" evidence="1">
    <location>
        <begin position="496"/>
        <end position="513"/>
    </location>
</feature>
<evidence type="ECO:0000313" key="2">
    <source>
        <dbReference type="EMBL" id="MBU9719922.1"/>
    </source>
</evidence>
<feature type="transmembrane region" description="Helical" evidence="1">
    <location>
        <begin position="368"/>
        <end position="387"/>
    </location>
</feature>
<feature type="transmembrane region" description="Helical" evidence="1">
    <location>
        <begin position="19"/>
        <end position="37"/>
    </location>
</feature>
<protein>
    <submittedName>
        <fullName evidence="2">Uncharacterized protein</fullName>
    </submittedName>
</protein>
<feature type="transmembrane region" description="Helical" evidence="1">
    <location>
        <begin position="44"/>
        <end position="62"/>
    </location>
</feature>
<feature type="transmembrane region" description="Helical" evidence="1">
    <location>
        <begin position="247"/>
        <end position="267"/>
    </location>
</feature>
<keyword evidence="1" id="KW-0472">Membrane</keyword>
<dbReference type="RefSeq" id="WP_088075242.1">
    <property type="nucleotide sequence ID" value="NZ_JAHQCR010000007.1"/>
</dbReference>
<feature type="transmembrane region" description="Helical" evidence="1">
    <location>
        <begin position="279"/>
        <end position="302"/>
    </location>
</feature>
<dbReference type="Proteomes" id="UP000790580">
    <property type="component" value="Unassembled WGS sequence"/>
</dbReference>
<feature type="transmembrane region" description="Helical" evidence="1">
    <location>
        <begin position="74"/>
        <end position="94"/>
    </location>
</feature>
<evidence type="ECO:0000313" key="3">
    <source>
        <dbReference type="Proteomes" id="UP000790580"/>
    </source>
</evidence>
<reference evidence="2 3" key="1">
    <citation type="submission" date="2021-06" db="EMBL/GenBank/DDBJ databases">
        <title>Bacillus sp. RD4P76, an endophyte from a halophyte.</title>
        <authorList>
            <person name="Sun J.-Q."/>
        </authorList>
    </citation>
    <scope>NUCLEOTIDE SEQUENCE [LARGE SCALE GENOMIC DNA]</scope>
    <source>
        <strain evidence="2 3">JCM 17098</strain>
    </source>
</reference>
<feature type="transmembrane region" description="Helical" evidence="1">
    <location>
        <begin position="462"/>
        <end position="484"/>
    </location>
</feature>
<feature type="transmembrane region" description="Helical" evidence="1">
    <location>
        <begin position="187"/>
        <end position="208"/>
    </location>
</feature>
<name>A0ABS6JRL3_9BACI</name>
<feature type="transmembrane region" description="Helical" evidence="1">
    <location>
        <begin position="155"/>
        <end position="175"/>
    </location>
</feature>
<evidence type="ECO:0000256" key="1">
    <source>
        <dbReference type="SAM" id="Phobius"/>
    </source>
</evidence>
<keyword evidence="1" id="KW-1133">Transmembrane helix</keyword>
<feature type="transmembrane region" description="Helical" evidence="1">
    <location>
        <begin position="128"/>
        <end position="149"/>
    </location>
</feature>